<dbReference type="InterPro" id="IPR050289">
    <property type="entry name" value="TorD/DmsD_chaperones"/>
</dbReference>
<dbReference type="AlphaFoldDB" id="A0A7U3YNB3"/>
<dbReference type="PANTHER" id="PTHR34227:SF1">
    <property type="entry name" value="DIMETHYL SULFOXIDE REDUCTASE CHAPERONE-RELATED"/>
    <property type="match status" value="1"/>
</dbReference>
<proteinExistence type="predicted"/>
<evidence type="ECO:0000313" key="3">
    <source>
        <dbReference type="Proteomes" id="UP000006365"/>
    </source>
</evidence>
<keyword evidence="3" id="KW-1185">Reference proteome</keyword>
<evidence type="ECO:0000256" key="1">
    <source>
        <dbReference type="ARBA" id="ARBA00023186"/>
    </source>
</evidence>
<keyword evidence="1" id="KW-0143">Chaperone</keyword>
<organism evidence="2 3">
    <name type="scientific">Desulfobulbus propionicus (strain ATCC 33891 / DSM 2032 / VKM B-1956 / 1pr3)</name>
    <dbReference type="NCBI Taxonomy" id="577650"/>
    <lineage>
        <taxon>Bacteria</taxon>
        <taxon>Pseudomonadati</taxon>
        <taxon>Thermodesulfobacteriota</taxon>
        <taxon>Desulfobulbia</taxon>
        <taxon>Desulfobulbales</taxon>
        <taxon>Desulfobulbaceae</taxon>
        <taxon>Desulfobulbus</taxon>
    </lineage>
</organism>
<sequence length="200" mass="23409">MAAHSTPLDQEDASVTEAATLSALYSFLALTMRYPDPAFCNDQFLDAMDFLLESLDWQAERAEFRVWREQTDDVVDNLRTEYTRLFITAPPRTTIPPYASVYVDGDGTLFGRTTERTRDFYRERGYDLANDSEPADHISFELDFLAALAAEARFEDEDLFLRTLFRPWFERFQEKSMTEARHPFYKVSIQLIDFFTKEEQ</sequence>
<dbReference type="EMBL" id="CP002364">
    <property type="protein sequence ID" value="ADW18539.1"/>
    <property type="molecule type" value="Genomic_DNA"/>
</dbReference>
<dbReference type="SUPFAM" id="SSF89155">
    <property type="entry name" value="TorD-like"/>
    <property type="match status" value="1"/>
</dbReference>
<dbReference type="Pfam" id="PF02613">
    <property type="entry name" value="Nitrate_red_del"/>
    <property type="match status" value="1"/>
</dbReference>
<dbReference type="Gene3D" id="1.10.3480.10">
    <property type="entry name" value="TorD-like"/>
    <property type="match status" value="1"/>
</dbReference>
<name>A0A7U3YNB3_DESPD</name>
<evidence type="ECO:0000313" key="2">
    <source>
        <dbReference type="EMBL" id="ADW18539.1"/>
    </source>
</evidence>
<evidence type="ECO:0008006" key="4">
    <source>
        <dbReference type="Google" id="ProtNLM"/>
    </source>
</evidence>
<protein>
    <recommendedName>
        <fullName evidence="4">Molecular chaperone TorD</fullName>
    </recommendedName>
</protein>
<dbReference type="InterPro" id="IPR020945">
    <property type="entry name" value="DMSO/NO3_reduct_chaperone"/>
</dbReference>
<dbReference type="KEGG" id="dpr:Despr_2398"/>
<reference evidence="2 3" key="1">
    <citation type="journal article" date="2011" name="Stand. Genomic Sci.">
        <title>Complete genome sequence of Desulfobulbus propionicus type strain (1pr3).</title>
        <authorList>
            <person name="Pagani I."/>
            <person name="Lapidus A."/>
            <person name="Nolan M."/>
            <person name="Lucas S."/>
            <person name="Hammon N."/>
            <person name="Deshpande S."/>
            <person name="Cheng J.F."/>
            <person name="Chertkov O."/>
            <person name="Davenport K."/>
            <person name="Tapia R."/>
            <person name="Han C."/>
            <person name="Goodwin L."/>
            <person name="Pitluck S."/>
            <person name="Liolios K."/>
            <person name="Mavromatis K."/>
            <person name="Ivanova N."/>
            <person name="Mikhailova N."/>
            <person name="Pati A."/>
            <person name="Chen A."/>
            <person name="Palaniappan K."/>
            <person name="Land M."/>
            <person name="Hauser L."/>
            <person name="Chang Y.J."/>
            <person name="Jeffries C.D."/>
            <person name="Detter J.C."/>
            <person name="Brambilla E."/>
            <person name="Kannan K.P."/>
            <person name="Djao O.D."/>
            <person name="Rohde M."/>
            <person name="Pukall R."/>
            <person name="Spring S."/>
            <person name="Goker M."/>
            <person name="Sikorski J."/>
            <person name="Woyke T."/>
            <person name="Bristow J."/>
            <person name="Eisen J.A."/>
            <person name="Markowitz V."/>
            <person name="Hugenholtz P."/>
            <person name="Kyrpides N.C."/>
            <person name="Klenk H.P."/>
        </authorList>
    </citation>
    <scope>NUCLEOTIDE SEQUENCE [LARGE SCALE GENOMIC DNA]</scope>
    <source>
        <strain evidence="3">ATCC 33891 / DSM 2032 / 1pr3</strain>
    </source>
</reference>
<gene>
    <name evidence="2" type="ordered locus">Despr_2398</name>
</gene>
<accession>A0A7U3YNB3</accession>
<dbReference type="PANTHER" id="PTHR34227">
    <property type="entry name" value="CHAPERONE PROTEIN YCDY"/>
    <property type="match status" value="1"/>
</dbReference>
<dbReference type="InterPro" id="IPR036411">
    <property type="entry name" value="TorD-like_sf"/>
</dbReference>
<dbReference type="Proteomes" id="UP000006365">
    <property type="component" value="Chromosome"/>
</dbReference>
<dbReference type="RefSeq" id="WP_015725076.1">
    <property type="nucleotide sequence ID" value="NC_014972.1"/>
</dbReference>